<evidence type="ECO:0000256" key="1">
    <source>
        <dbReference type="SAM" id="Phobius"/>
    </source>
</evidence>
<keyword evidence="1" id="KW-1133">Transmembrane helix</keyword>
<keyword evidence="1" id="KW-0812">Transmembrane</keyword>
<feature type="transmembrane region" description="Helical" evidence="1">
    <location>
        <begin position="231"/>
        <end position="250"/>
    </location>
</feature>
<dbReference type="OrthoDB" id="1523880at2"/>
<feature type="transmembrane region" description="Helical" evidence="1">
    <location>
        <begin position="12"/>
        <end position="32"/>
    </location>
</feature>
<dbReference type="STRING" id="1419482.SAMN05444266_101804"/>
<feature type="transmembrane region" description="Helical" evidence="1">
    <location>
        <begin position="172"/>
        <end position="195"/>
    </location>
</feature>
<proteinExistence type="predicted"/>
<evidence type="ECO:0000313" key="2">
    <source>
        <dbReference type="EMBL" id="SHK98339.1"/>
    </source>
</evidence>
<evidence type="ECO:0000313" key="3">
    <source>
        <dbReference type="Proteomes" id="UP000184420"/>
    </source>
</evidence>
<reference evidence="2 3" key="1">
    <citation type="submission" date="2016-11" db="EMBL/GenBank/DDBJ databases">
        <authorList>
            <person name="Jaros S."/>
            <person name="Januszkiewicz K."/>
            <person name="Wedrychowicz H."/>
        </authorList>
    </citation>
    <scope>NUCLEOTIDE SEQUENCE [LARGE SCALE GENOMIC DNA]</scope>
    <source>
        <strain evidence="2 3">DSM 27406</strain>
    </source>
</reference>
<dbReference type="AlphaFoldDB" id="A0A1M6WXM7"/>
<sequence>MYLRKEISDNYKAYLLTISLMLAAGIGFALIAFFNLHQWEKEISVSDMLPPYIIFFALYIGLDASRSFNALAKTERRMDFFLLPASKFEKVLGQFLITFVFVTIVFHLCAWISFKTYQTLAVTYKDAVVVYDWHNMFHPKFTYFNFLQLMLGLHAAFFFGATFFYKFSFPKIFFCLLIFLFGLWFLNIGISNVLFGKSLHDWFTNIPFFAVFTNQEKFAYVVPEWLGRTNLFIAQFLLIPALWVLSYFRIGDKEIQ</sequence>
<protein>
    <recommendedName>
        <fullName evidence="4">ABC-2 family transporter protein</fullName>
    </recommendedName>
</protein>
<feature type="transmembrane region" description="Helical" evidence="1">
    <location>
        <begin position="52"/>
        <end position="71"/>
    </location>
</feature>
<gene>
    <name evidence="2" type="ORF">SAMN05444266_101804</name>
</gene>
<organism evidence="2 3">
    <name type="scientific">Chitinophaga jiangningensis</name>
    <dbReference type="NCBI Taxonomy" id="1419482"/>
    <lineage>
        <taxon>Bacteria</taxon>
        <taxon>Pseudomonadati</taxon>
        <taxon>Bacteroidota</taxon>
        <taxon>Chitinophagia</taxon>
        <taxon>Chitinophagales</taxon>
        <taxon>Chitinophagaceae</taxon>
        <taxon>Chitinophaga</taxon>
    </lineage>
</organism>
<name>A0A1M6WXM7_9BACT</name>
<dbReference type="RefSeq" id="WP_073078196.1">
    <property type="nucleotide sequence ID" value="NZ_FRBL01000001.1"/>
</dbReference>
<dbReference type="Proteomes" id="UP000184420">
    <property type="component" value="Unassembled WGS sequence"/>
</dbReference>
<dbReference type="EMBL" id="FRBL01000001">
    <property type="protein sequence ID" value="SHK98339.1"/>
    <property type="molecule type" value="Genomic_DNA"/>
</dbReference>
<evidence type="ECO:0008006" key="4">
    <source>
        <dbReference type="Google" id="ProtNLM"/>
    </source>
</evidence>
<keyword evidence="1" id="KW-0472">Membrane</keyword>
<feature type="transmembrane region" description="Helical" evidence="1">
    <location>
        <begin position="91"/>
        <end position="114"/>
    </location>
</feature>
<feature type="transmembrane region" description="Helical" evidence="1">
    <location>
        <begin position="143"/>
        <end position="165"/>
    </location>
</feature>
<keyword evidence="3" id="KW-1185">Reference proteome</keyword>
<accession>A0A1M6WXM7</accession>